<dbReference type="InParanoid" id="A0A7N8YBB3"/>
<evidence type="ECO:0000313" key="2">
    <source>
        <dbReference type="Ensembl" id="ENSMAMP00000057932.1"/>
    </source>
</evidence>
<accession>A0A7N8YBB3</accession>
<dbReference type="Ensembl" id="ENSMAMT00000057120.1">
    <property type="protein sequence ID" value="ENSMAMP00000057932.1"/>
    <property type="gene ID" value="ENSMAMG00000027440.1"/>
</dbReference>
<evidence type="ECO:0008006" key="4">
    <source>
        <dbReference type="Google" id="ProtNLM"/>
    </source>
</evidence>
<reference evidence="2" key="2">
    <citation type="submission" date="2025-09" db="UniProtKB">
        <authorList>
            <consortium name="Ensembl"/>
        </authorList>
    </citation>
    <scope>IDENTIFICATION</scope>
</reference>
<keyword evidence="3" id="KW-1185">Reference proteome</keyword>
<dbReference type="AlphaFoldDB" id="A0A7N8YBB3"/>
<organism evidence="2 3">
    <name type="scientific">Mastacembelus armatus</name>
    <name type="common">zig-zag eel</name>
    <dbReference type="NCBI Taxonomy" id="205130"/>
    <lineage>
        <taxon>Eukaryota</taxon>
        <taxon>Metazoa</taxon>
        <taxon>Chordata</taxon>
        <taxon>Craniata</taxon>
        <taxon>Vertebrata</taxon>
        <taxon>Euteleostomi</taxon>
        <taxon>Actinopterygii</taxon>
        <taxon>Neopterygii</taxon>
        <taxon>Teleostei</taxon>
        <taxon>Neoteleostei</taxon>
        <taxon>Acanthomorphata</taxon>
        <taxon>Anabantaria</taxon>
        <taxon>Synbranchiformes</taxon>
        <taxon>Mastacembelidae</taxon>
        <taxon>Mastacembelus</taxon>
    </lineage>
</organism>
<name>A0A7N8YBB3_9TELE</name>
<feature type="chain" id="PRO_5030973994" description="Antifreeze protein type IV" evidence="1">
    <location>
        <begin position="33"/>
        <end position="138"/>
    </location>
</feature>
<dbReference type="Gene3D" id="6.10.250.100">
    <property type="match status" value="1"/>
</dbReference>
<keyword evidence="1" id="KW-0732">Signal</keyword>
<dbReference type="SUPFAM" id="SSF58113">
    <property type="entry name" value="Apolipoprotein A-I"/>
    <property type="match status" value="1"/>
</dbReference>
<reference evidence="2" key="1">
    <citation type="submission" date="2025-08" db="UniProtKB">
        <authorList>
            <consortium name="Ensembl"/>
        </authorList>
    </citation>
    <scope>IDENTIFICATION</scope>
</reference>
<evidence type="ECO:0000313" key="3">
    <source>
        <dbReference type="Proteomes" id="UP000261640"/>
    </source>
</evidence>
<proteinExistence type="predicted"/>
<evidence type="ECO:0000256" key="1">
    <source>
        <dbReference type="SAM" id="SignalP"/>
    </source>
</evidence>
<dbReference type="Proteomes" id="UP000261640">
    <property type="component" value="Unplaced"/>
</dbReference>
<feature type="signal peptide" evidence="1">
    <location>
        <begin position="1"/>
        <end position="32"/>
    </location>
</feature>
<sequence>MFVFTGRLQTAAMKFYLIAVVAVLALAQGSFAQDVADFERIGQYLEELKNKMTQELSEIIRNPDLTNQAQTFLQDKKTQLQPLASQIQDQLKTVATNVEEQIMPLAVNMQAHLQPIVDTLQKQMEAFLQQLKEKAISN</sequence>
<dbReference type="GeneTree" id="ENSGT00760000119766"/>
<protein>
    <recommendedName>
        <fullName evidence="4">Antifreeze protein type IV</fullName>
    </recommendedName>
</protein>